<name>A0A330LNC2_9GAMM</name>
<sequence>MLWLVYHLELDGYINLSNVVGESSEMQFVSSTVAFDYDVTPYFYFSDH</sequence>
<dbReference type="KEGG" id="mya:MORIYA_1248"/>
<dbReference type="Proteomes" id="UP000250163">
    <property type="component" value="Chromosome MORIYA"/>
</dbReference>
<dbReference type="EMBL" id="LS483250">
    <property type="protein sequence ID" value="SQD77726.1"/>
    <property type="molecule type" value="Genomic_DNA"/>
</dbReference>
<evidence type="ECO:0000313" key="1">
    <source>
        <dbReference type="EMBL" id="SQD77726.1"/>
    </source>
</evidence>
<keyword evidence="2" id="KW-1185">Reference proteome</keyword>
<dbReference type="AlphaFoldDB" id="A0A330LNC2"/>
<organism evidence="1 2">
    <name type="scientific">Moritella yayanosii</name>
    <dbReference type="NCBI Taxonomy" id="69539"/>
    <lineage>
        <taxon>Bacteria</taxon>
        <taxon>Pseudomonadati</taxon>
        <taxon>Pseudomonadota</taxon>
        <taxon>Gammaproteobacteria</taxon>
        <taxon>Alteromonadales</taxon>
        <taxon>Moritellaceae</taxon>
        <taxon>Moritella</taxon>
    </lineage>
</organism>
<reference evidence="2" key="1">
    <citation type="submission" date="2018-05" db="EMBL/GenBank/DDBJ databases">
        <authorList>
            <person name="Cea G.-C."/>
            <person name="William W."/>
        </authorList>
    </citation>
    <scope>NUCLEOTIDE SEQUENCE [LARGE SCALE GENOMIC DNA]</scope>
    <source>
        <strain evidence="2">DB21MT 5</strain>
    </source>
</reference>
<protein>
    <submittedName>
        <fullName evidence="1">Uncharacterized protein</fullName>
    </submittedName>
</protein>
<accession>A0A330LNC2</accession>
<proteinExistence type="predicted"/>
<evidence type="ECO:0000313" key="2">
    <source>
        <dbReference type="Proteomes" id="UP000250163"/>
    </source>
</evidence>
<gene>
    <name evidence="1" type="ORF">MORIYA_1248</name>
</gene>